<feature type="domain" description="DUF7905" evidence="2">
    <location>
        <begin position="342"/>
        <end position="623"/>
    </location>
</feature>
<evidence type="ECO:0000256" key="1">
    <source>
        <dbReference type="SAM" id="MobiDB-lite"/>
    </source>
</evidence>
<name>A0A9N8YMJ9_9GLOM</name>
<evidence type="ECO:0000313" key="4">
    <source>
        <dbReference type="Proteomes" id="UP000789831"/>
    </source>
</evidence>
<evidence type="ECO:0000259" key="2">
    <source>
        <dbReference type="Pfam" id="PF25482"/>
    </source>
</evidence>
<feature type="compositionally biased region" description="Basic and acidic residues" evidence="1">
    <location>
        <begin position="144"/>
        <end position="154"/>
    </location>
</feature>
<dbReference type="Proteomes" id="UP000789831">
    <property type="component" value="Unassembled WGS sequence"/>
</dbReference>
<protein>
    <submittedName>
        <fullName evidence="3">11079_t:CDS:1</fullName>
    </submittedName>
</protein>
<feature type="region of interest" description="Disordered" evidence="1">
    <location>
        <begin position="133"/>
        <end position="154"/>
    </location>
</feature>
<gene>
    <name evidence="3" type="ORF">AGERDE_LOCUS224</name>
</gene>
<reference evidence="3" key="1">
    <citation type="submission" date="2021-06" db="EMBL/GenBank/DDBJ databases">
        <authorList>
            <person name="Kallberg Y."/>
            <person name="Tangrot J."/>
            <person name="Rosling A."/>
        </authorList>
    </citation>
    <scope>NUCLEOTIDE SEQUENCE</scope>
    <source>
        <strain evidence="3">MT106</strain>
    </source>
</reference>
<dbReference type="Pfam" id="PF25482">
    <property type="entry name" value="DUF7905"/>
    <property type="match status" value="1"/>
</dbReference>
<keyword evidence="4" id="KW-1185">Reference proteome</keyword>
<sequence>MSNSFAKFNMQVEELDYETLEAEEWRDPVPPRQEQQLGEAEEAQAWKEDLTNNAIPRNNMPDDVWLIPPNMKAQDILGEKRCTMELIKRSTNTHMQYNEKDATIELWGTRADIDQAIKQWNSLASNLLLDQERKSKKNKSRSWAKPEKPLTRKQIEKLERRKKREDEMKDYQGFSVEKRLYNGFFVCPNKDIKISSIVGDKEEVLHSVRAETKCYMWYEPGENTFMVVGDNYENTEEATMRIKNLYLKAFALRSIPKFSKDSGNDDQYRGWSYHMIEQPQTPSKVKIVIPPKHLKLPHDAFGEIMVLEAVAFDEEKKLGQTEEECRRMNEEALKKKTAYIMSLQSINVNNLAKIERALLRGLSTVHLLDEEIKMRVRFGHVCFTDFPKQTLWDVDRLNDRVLSDSRLQSKFANCIADNRHALEPLFEVLSENDKLWEGSPFREFKIRAEHGAKKWGCTFDVQFKKDDKIGLWNAVAHEKHILNINMTCLENDYSWRISLDAAKRMTNDKHSSQGLFVYRLRLSPGKHLIYTNTEDVRVISVCEKTKWKHWWKDDYIVEVTRYEFWNCDPNKQTGVENILDLDAPVNTSYGVTFYRKSWDDDFAFNCNLKVGEAPDWHPTDAIDRDKTGGVDKLLNDIREFMNTLEQKVPIIK</sequence>
<dbReference type="EMBL" id="CAJVPL010000010">
    <property type="protein sequence ID" value="CAG8433755.1"/>
    <property type="molecule type" value="Genomic_DNA"/>
</dbReference>
<organism evidence="3 4">
    <name type="scientific">Ambispora gerdemannii</name>
    <dbReference type="NCBI Taxonomy" id="144530"/>
    <lineage>
        <taxon>Eukaryota</taxon>
        <taxon>Fungi</taxon>
        <taxon>Fungi incertae sedis</taxon>
        <taxon>Mucoromycota</taxon>
        <taxon>Glomeromycotina</taxon>
        <taxon>Glomeromycetes</taxon>
        <taxon>Archaeosporales</taxon>
        <taxon>Ambisporaceae</taxon>
        <taxon>Ambispora</taxon>
    </lineage>
</organism>
<dbReference type="InterPro" id="IPR057227">
    <property type="entry name" value="DUF7905"/>
</dbReference>
<evidence type="ECO:0000313" key="3">
    <source>
        <dbReference type="EMBL" id="CAG8433755.1"/>
    </source>
</evidence>
<feature type="region of interest" description="Disordered" evidence="1">
    <location>
        <begin position="22"/>
        <end position="43"/>
    </location>
</feature>
<dbReference type="AlphaFoldDB" id="A0A9N8YMJ9"/>
<accession>A0A9N8YMJ9</accession>
<dbReference type="OrthoDB" id="4739136at2759"/>
<comment type="caution">
    <text evidence="3">The sequence shown here is derived from an EMBL/GenBank/DDBJ whole genome shotgun (WGS) entry which is preliminary data.</text>
</comment>
<proteinExistence type="predicted"/>